<name>A0A2S7DXF1_9XANT</name>
<evidence type="ECO:0000313" key="2">
    <source>
        <dbReference type="EMBL" id="WDM71531.1"/>
    </source>
</evidence>
<gene>
    <name evidence="2" type="ORF">K6978_19790</name>
    <name evidence="1" type="ORF">XcuCFBP2542_02175</name>
</gene>
<dbReference type="Proteomes" id="UP000239561">
    <property type="component" value="Unassembled WGS sequence"/>
</dbReference>
<dbReference type="InterPro" id="IPR036388">
    <property type="entry name" value="WH-like_DNA-bd_sf"/>
</dbReference>
<sequence>MPKTGSVCVCCVRCKPQVVSEQRPADAQIVAVMRQLLAQRRPQHSICPSEVARALSDDAAVWRALMPQVRAVAAEAAEQGIVRITQQGQRVEIATLRGPIRLMRGPHFD</sequence>
<dbReference type="EMBL" id="CP082214">
    <property type="protein sequence ID" value="WDM71531.1"/>
    <property type="molecule type" value="Genomic_DNA"/>
</dbReference>
<dbReference type="InterPro" id="IPR021660">
    <property type="entry name" value="DUF3253"/>
</dbReference>
<dbReference type="SUPFAM" id="SSF46785">
    <property type="entry name" value="Winged helix' DNA-binding domain"/>
    <property type="match status" value="1"/>
</dbReference>
<reference evidence="2 4" key="2">
    <citation type="submission" date="2021-08" db="EMBL/GenBank/DDBJ databases">
        <title>Genome sequences of Xanthomonas cucurbitae isolates from 5 Midwestern US states.</title>
        <authorList>
            <person name="Hind S.R."/>
        </authorList>
    </citation>
    <scope>NUCLEOTIDE SEQUENCE [LARGE SCALE GENOMIC DNA]</scope>
    <source>
        <strain evidence="2 4">OH_261</strain>
    </source>
</reference>
<dbReference type="AlphaFoldDB" id="A0A2S7DXF1"/>
<organism evidence="1 3">
    <name type="scientific">Xanthomonas cucurbitae</name>
    <dbReference type="NCBI Taxonomy" id="56453"/>
    <lineage>
        <taxon>Bacteria</taxon>
        <taxon>Pseudomonadati</taxon>
        <taxon>Pseudomonadota</taxon>
        <taxon>Gammaproteobacteria</taxon>
        <taxon>Lysobacterales</taxon>
        <taxon>Lysobacteraceae</taxon>
        <taxon>Xanthomonas</taxon>
    </lineage>
</organism>
<proteinExistence type="predicted"/>
<evidence type="ECO:0000313" key="3">
    <source>
        <dbReference type="Proteomes" id="UP000239561"/>
    </source>
</evidence>
<accession>A0A2S7DXF1</accession>
<protein>
    <submittedName>
        <fullName evidence="2">DUF3253 domain-containing protein</fullName>
    </submittedName>
</protein>
<dbReference type="Gene3D" id="1.10.10.10">
    <property type="entry name" value="Winged helix-like DNA-binding domain superfamily/Winged helix DNA-binding domain"/>
    <property type="match status" value="1"/>
</dbReference>
<dbReference type="InterPro" id="IPR036390">
    <property type="entry name" value="WH_DNA-bd_sf"/>
</dbReference>
<dbReference type="Proteomes" id="UP001214201">
    <property type="component" value="Chromosome"/>
</dbReference>
<dbReference type="Pfam" id="PF11625">
    <property type="entry name" value="DUF3253"/>
    <property type="match status" value="1"/>
</dbReference>
<keyword evidence="4" id="KW-1185">Reference proteome</keyword>
<dbReference type="EMBL" id="MDED01000002">
    <property type="protein sequence ID" value="PPU78513.1"/>
    <property type="molecule type" value="Genomic_DNA"/>
</dbReference>
<evidence type="ECO:0000313" key="4">
    <source>
        <dbReference type="Proteomes" id="UP001214201"/>
    </source>
</evidence>
<dbReference type="OrthoDB" id="6183357at2"/>
<reference evidence="1 3" key="1">
    <citation type="submission" date="2016-08" db="EMBL/GenBank/DDBJ databases">
        <authorList>
            <person name="Seilhamer J.J."/>
        </authorList>
    </citation>
    <scope>NUCLEOTIDE SEQUENCE [LARGE SCALE GENOMIC DNA]</scope>
    <source>
        <strain evidence="1 3">CFBP2542</strain>
    </source>
</reference>
<evidence type="ECO:0000313" key="1">
    <source>
        <dbReference type="EMBL" id="PPU78513.1"/>
    </source>
</evidence>